<feature type="region of interest" description="Disordered" evidence="1">
    <location>
        <begin position="124"/>
        <end position="156"/>
    </location>
</feature>
<dbReference type="PANTHER" id="PTHR16106:SF3">
    <property type="entry name" value="CHROMOSOME 4 OPEN READING FRAME 19"/>
    <property type="match status" value="1"/>
</dbReference>
<accession>A0A091EC23</accession>
<dbReference type="InterPro" id="IPR031528">
    <property type="entry name" value="C4orf19"/>
</dbReference>
<dbReference type="Pfam" id="PF15770">
    <property type="entry name" value="DUF4699"/>
    <property type="match status" value="1"/>
</dbReference>
<sequence length="224" mass="24368">MLHHWSPVGLTKDHSLGSTQDVDTVSTLDRAPMAWAPEPNHSLSGIPKWVPGPALHKTLEPCGPHQGSFPREHTGCGHCVNPGQSTNGMDPRAEPQSLRNPQVGSWASPAQGMHRALPFLEVRDSRSQDGVLPSLEETPAMGKEECRAPAEAQSPVWEGQDHVLPLPAQSYPPQWDLATDKHGEVEEEDEAVAKAFPLLEVATVGEDVDKAEQQEESVWLSEPV</sequence>
<evidence type="ECO:0000313" key="3">
    <source>
        <dbReference type="Proteomes" id="UP000028990"/>
    </source>
</evidence>
<feature type="region of interest" description="Disordered" evidence="1">
    <location>
        <begin position="82"/>
        <end position="109"/>
    </location>
</feature>
<organism evidence="2 3">
    <name type="scientific">Fukomys damarensis</name>
    <name type="common">Damaraland mole rat</name>
    <name type="synonym">Cryptomys damarensis</name>
    <dbReference type="NCBI Taxonomy" id="885580"/>
    <lineage>
        <taxon>Eukaryota</taxon>
        <taxon>Metazoa</taxon>
        <taxon>Chordata</taxon>
        <taxon>Craniata</taxon>
        <taxon>Vertebrata</taxon>
        <taxon>Euteleostomi</taxon>
        <taxon>Mammalia</taxon>
        <taxon>Eutheria</taxon>
        <taxon>Euarchontoglires</taxon>
        <taxon>Glires</taxon>
        <taxon>Rodentia</taxon>
        <taxon>Hystricomorpha</taxon>
        <taxon>Bathyergidae</taxon>
        <taxon>Fukomys</taxon>
    </lineage>
</organism>
<dbReference type="Proteomes" id="UP000028990">
    <property type="component" value="Unassembled WGS sequence"/>
</dbReference>
<dbReference type="PANTHER" id="PTHR16106">
    <property type="entry name" value="CHROMOSOME 4 OPEN READING FRAME 19"/>
    <property type="match status" value="1"/>
</dbReference>
<keyword evidence="3" id="KW-1185">Reference proteome</keyword>
<name>A0A091EC23_FUKDA</name>
<gene>
    <name evidence="2" type="ORF">H920_05710</name>
</gene>
<dbReference type="EMBL" id="KN122111">
    <property type="protein sequence ID" value="KFO32851.1"/>
    <property type="molecule type" value="Genomic_DNA"/>
</dbReference>
<evidence type="ECO:0000313" key="2">
    <source>
        <dbReference type="EMBL" id="KFO32851.1"/>
    </source>
</evidence>
<dbReference type="AlphaFoldDB" id="A0A091EC23"/>
<proteinExistence type="predicted"/>
<reference evidence="2 3" key="1">
    <citation type="submission" date="2013-11" db="EMBL/GenBank/DDBJ databases">
        <title>The Damaraland mole rat (Fukomys damarensis) genome and evolution of African mole rats.</title>
        <authorList>
            <person name="Gladyshev V.N."/>
            <person name="Fang X."/>
        </authorList>
    </citation>
    <scope>NUCLEOTIDE SEQUENCE [LARGE SCALE GENOMIC DNA]</scope>
    <source>
        <tissue evidence="2">Liver</tissue>
    </source>
</reference>
<protein>
    <submittedName>
        <fullName evidence="2">Uncharacterized protein</fullName>
    </submittedName>
</protein>
<evidence type="ECO:0000256" key="1">
    <source>
        <dbReference type="SAM" id="MobiDB-lite"/>
    </source>
</evidence>